<comment type="similarity">
    <text evidence="1">Belongs to the inositol monophosphatase superfamily.</text>
</comment>
<proteinExistence type="inferred from homology"/>
<dbReference type="SUPFAM" id="SSF56655">
    <property type="entry name" value="Carbohydrate phosphatase"/>
    <property type="match status" value="1"/>
</dbReference>
<evidence type="ECO:0000256" key="1">
    <source>
        <dbReference type="ARBA" id="ARBA00009759"/>
    </source>
</evidence>
<dbReference type="GO" id="GO:0006020">
    <property type="term" value="P:inositol metabolic process"/>
    <property type="evidence" value="ECO:0007669"/>
    <property type="project" value="TreeGrafter"/>
</dbReference>
<protein>
    <submittedName>
        <fullName evidence="3">Myo-inositol-1(Or 4)-monophosphatase</fullName>
    </submittedName>
</protein>
<dbReference type="STRING" id="574349.SAMN05443545_104279"/>
<evidence type="ECO:0000313" key="3">
    <source>
        <dbReference type="EMBL" id="SDX21723.1"/>
    </source>
</evidence>
<dbReference type="EMBL" id="FNNI01000004">
    <property type="protein sequence ID" value="SDX21723.1"/>
    <property type="molecule type" value="Genomic_DNA"/>
</dbReference>
<dbReference type="PANTHER" id="PTHR20854:SF4">
    <property type="entry name" value="INOSITOL-1-MONOPHOSPHATASE-RELATED"/>
    <property type="match status" value="1"/>
</dbReference>
<organism evidence="3 4">
    <name type="scientific">Aidingimonas halophila</name>
    <dbReference type="NCBI Taxonomy" id="574349"/>
    <lineage>
        <taxon>Bacteria</taxon>
        <taxon>Pseudomonadati</taxon>
        <taxon>Pseudomonadota</taxon>
        <taxon>Gammaproteobacteria</taxon>
        <taxon>Oceanospirillales</taxon>
        <taxon>Halomonadaceae</taxon>
        <taxon>Aidingimonas</taxon>
    </lineage>
</organism>
<keyword evidence="4" id="KW-1185">Reference proteome</keyword>
<feature type="binding site" evidence="2">
    <location>
        <position position="72"/>
    </location>
    <ligand>
        <name>Mg(2+)</name>
        <dbReference type="ChEBI" id="CHEBI:18420"/>
        <label>1</label>
        <note>catalytic</note>
    </ligand>
</feature>
<gene>
    <name evidence="3" type="ORF">SAMN05443545_104279</name>
</gene>
<dbReference type="InterPro" id="IPR000760">
    <property type="entry name" value="Inositol_monophosphatase-like"/>
</dbReference>
<dbReference type="GO" id="GO:0046872">
    <property type="term" value="F:metal ion binding"/>
    <property type="evidence" value="ECO:0007669"/>
    <property type="project" value="UniProtKB-KW"/>
</dbReference>
<dbReference type="Gene3D" id="3.30.540.10">
    <property type="entry name" value="Fructose-1,6-Bisphosphatase, subunit A, domain 1"/>
    <property type="match status" value="1"/>
</dbReference>
<keyword evidence="2" id="KW-0460">Magnesium</keyword>
<dbReference type="Pfam" id="PF00459">
    <property type="entry name" value="Inositol_P"/>
    <property type="match status" value="1"/>
</dbReference>
<keyword evidence="2" id="KW-0479">Metal-binding</keyword>
<sequence length="93" mass="10653">MLNEREIALAEVVKQAARVAGRILREGFQGDDDIDFQYKGASDFVTHYDLRAEQAIITEIRREFPQVGFLGEESGKTLTTDTDYFQEVHIRSE</sequence>
<dbReference type="GO" id="GO:0008934">
    <property type="term" value="F:inositol monophosphate 1-phosphatase activity"/>
    <property type="evidence" value="ECO:0007669"/>
    <property type="project" value="TreeGrafter"/>
</dbReference>
<dbReference type="RefSeq" id="WP_175529807.1">
    <property type="nucleotide sequence ID" value="NZ_BMXH01000001.1"/>
</dbReference>
<dbReference type="PANTHER" id="PTHR20854">
    <property type="entry name" value="INOSITOL MONOPHOSPHATASE"/>
    <property type="match status" value="1"/>
</dbReference>
<dbReference type="GO" id="GO:0007165">
    <property type="term" value="P:signal transduction"/>
    <property type="evidence" value="ECO:0007669"/>
    <property type="project" value="TreeGrafter"/>
</dbReference>
<reference evidence="3 4" key="1">
    <citation type="submission" date="2016-10" db="EMBL/GenBank/DDBJ databases">
        <authorList>
            <person name="de Groot N.N."/>
        </authorList>
    </citation>
    <scope>NUCLEOTIDE SEQUENCE [LARGE SCALE GENOMIC DNA]</scope>
    <source>
        <strain evidence="3 4">DSM 19219</strain>
    </source>
</reference>
<dbReference type="Proteomes" id="UP000198500">
    <property type="component" value="Unassembled WGS sequence"/>
</dbReference>
<dbReference type="PRINTS" id="PR00377">
    <property type="entry name" value="IMPHPHTASES"/>
</dbReference>
<comment type="cofactor">
    <cofactor evidence="2">
        <name>Mg(2+)</name>
        <dbReference type="ChEBI" id="CHEBI:18420"/>
    </cofactor>
</comment>
<accession>A0A1H2ZWC1</accession>
<name>A0A1H2ZWC1_9GAMM</name>
<evidence type="ECO:0000256" key="2">
    <source>
        <dbReference type="PIRSR" id="PIRSR600760-2"/>
    </source>
</evidence>
<dbReference type="AlphaFoldDB" id="A0A1H2ZWC1"/>
<evidence type="ECO:0000313" key="4">
    <source>
        <dbReference type="Proteomes" id="UP000198500"/>
    </source>
</evidence>